<reference evidence="1 2" key="1">
    <citation type="submission" date="2017-03" db="EMBL/GenBank/DDBJ databases">
        <authorList>
            <person name="Afonso C.L."/>
            <person name="Miller P.J."/>
            <person name="Scott M.A."/>
            <person name="Spackman E."/>
            <person name="Goraichik I."/>
            <person name="Dimitrov K.M."/>
            <person name="Suarez D.L."/>
            <person name="Swayne D.E."/>
        </authorList>
    </citation>
    <scope>NUCLEOTIDE SEQUENCE [LARGE SCALE GENOMIC DNA]</scope>
    <source>
        <strain evidence="1 2">CECT 8287</strain>
    </source>
</reference>
<evidence type="ECO:0000313" key="2">
    <source>
        <dbReference type="Proteomes" id="UP000193827"/>
    </source>
</evidence>
<evidence type="ECO:0000313" key="1">
    <source>
        <dbReference type="EMBL" id="SLN28184.1"/>
    </source>
</evidence>
<protein>
    <submittedName>
        <fullName evidence="1">Uncharacterized protein</fullName>
    </submittedName>
</protein>
<dbReference type="RefSeq" id="WP_176228571.1">
    <property type="nucleotide sequence ID" value="NZ_FWFL01000003.1"/>
</dbReference>
<dbReference type="EMBL" id="FWFL01000003">
    <property type="protein sequence ID" value="SLN28184.1"/>
    <property type="molecule type" value="Genomic_DNA"/>
</dbReference>
<dbReference type="AlphaFoldDB" id="A0A1Y5RZN1"/>
<accession>A0A1Y5RZN1</accession>
<gene>
    <name evidence="1" type="ORF">PEL8287_01266</name>
</gene>
<name>A0A1Y5RZN1_9RHOB</name>
<organism evidence="1 2">
    <name type="scientific">Roseovarius litorisediminis</name>
    <dbReference type="NCBI Taxonomy" id="1312363"/>
    <lineage>
        <taxon>Bacteria</taxon>
        <taxon>Pseudomonadati</taxon>
        <taxon>Pseudomonadota</taxon>
        <taxon>Alphaproteobacteria</taxon>
        <taxon>Rhodobacterales</taxon>
        <taxon>Roseobacteraceae</taxon>
        <taxon>Roseovarius</taxon>
    </lineage>
</organism>
<keyword evidence="2" id="KW-1185">Reference proteome</keyword>
<proteinExistence type="predicted"/>
<dbReference type="Proteomes" id="UP000193827">
    <property type="component" value="Unassembled WGS sequence"/>
</dbReference>
<sequence length="47" mass="5021">MFRPVRTLFLMVLVFLAGVFFERYQHGERCAAAGGAVVSGLCTGANG</sequence>